<keyword evidence="3" id="KW-1185">Reference proteome</keyword>
<evidence type="ECO:0008006" key="4">
    <source>
        <dbReference type="Google" id="ProtNLM"/>
    </source>
</evidence>
<accession>A0A3Q8WSW3</accession>
<proteinExistence type="predicted"/>
<evidence type="ECO:0000256" key="1">
    <source>
        <dbReference type="SAM" id="MobiDB-lite"/>
    </source>
</evidence>
<feature type="compositionally biased region" description="Acidic residues" evidence="1">
    <location>
        <begin position="233"/>
        <end position="265"/>
    </location>
</feature>
<feature type="compositionally biased region" description="Basic and acidic residues" evidence="1">
    <location>
        <begin position="279"/>
        <end position="288"/>
    </location>
</feature>
<feature type="region of interest" description="Disordered" evidence="1">
    <location>
        <begin position="170"/>
        <end position="319"/>
    </location>
</feature>
<feature type="compositionally biased region" description="Acidic residues" evidence="1">
    <location>
        <begin position="289"/>
        <end position="313"/>
    </location>
</feature>
<dbReference type="AlphaFoldDB" id="A0A3Q8WSW3"/>
<reference evidence="2 3" key="1">
    <citation type="submission" date="2018-12" db="EMBL/GenBank/DDBJ databases">
        <title>Complete genome sequence of Flaviflexus salsibiostraticola KCTC 33148.</title>
        <authorList>
            <person name="Bae J.-W."/>
        </authorList>
    </citation>
    <scope>NUCLEOTIDE SEQUENCE [LARGE SCALE GENOMIC DNA]</scope>
    <source>
        <strain evidence="2 3">KCTC 33148</strain>
    </source>
</reference>
<protein>
    <recommendedName>
        <fullName evidence="4">Replicase polyprotein 1ab</fullName>
    </recommendedName>
</protein>
<dbReference type="RefSeq" id="WP_126039193.1">
    <property type="nucleotide sequence ID" value="NZ_CP034438.1"/>
</dbReference>
<dbReference type="KEGG" id="fsl:EJO69_03280"/>
<feature type="compositionally biased region" description="Acidic residues" evidence="1">
    <location>
        <begin position="340"/>
        <end position="368"/>
    </location>
</feature>
<evidence type="ECO:0000313" key="2">
    <source>
        <dbReference type="EMBL" id="AZN29440.1"/>
    </source>
</evidence>
<feature type="compositionally biased region" description="Acidic residues" evidence="1">
    <location>
        <begin position="170"/>
        <end position="213"/>
    </location>
</feature>
<organism evidence="2 3">
    <name type="scientific">Flaviflexus salsibiostraticola</name>
    <dbReference type="NCBI Taxonomy" id="1282737"/>
    <lineage>
        <taxon>Bacteria</taxon>
        <taxon>Bacillati</taxon>
        <taxon>Actinomycetota</taxon>
        <taxon>Actinomycetes</taxon>
        <taxon>Actinomycetales</taxon>
        <taxon>Actinomycetaceae</taxon>
        <taxon>Flaviflexus</taxon>
    </lineage>
</organism>
<dbReference type="OrthoDB" id="3215237at2"/>
<sequence length="368" mass="41166">MDENPELAYEHAKAAYRRAARIDIVREALGLTAYANEKYGEALRELRTYRRMSGDISHAYLEADCERGMGKPERAVKYLEDINIQELEPTAQIELALVISGAYADIEQSEMGLKLIETLKVDTFSEEMRAPVEFVRVERLKELGRDEEAAEIRAKWAPLWDSETIEVFDEPMPADDADPESFDEWDDEDDLEELEAPDTQDELDADLDDLSESENDRFADIRQPRTAAVEAGDAPDDETFSDDDAPMTEEDDMDRIENSEVNDEDRDFHDLTAGEDDLGDVRAGHATDVDADGDPEVDADDFIDDAESDDFIDQGDLPADLDVPAEAAPVDADVTALDTGESDPELEAELESVDDEIAAKLDEDEEDR</sequence>
<feature type="region of interest" description="Disordered" evidence="1">
    <location>
        <begin position="336"/>
        <end position="368"/>
    </location>
</feature>
<dbReference type="Proteomes" id="UP000270021">
    <property type="component" value="Chromosome"/>
</dbReference>
<name>A0A3Q8WSW3_9ACTO</name>
<feature type="compositionally biased region" description="Basic and acidic residues" evidence="1">
    <location>
        <begin position="214"/>
        <end position="223"/>
    </location>
</feature>
<dbReference type="EMBL" id="CP034438">
    <property type="protein sequence ID" value="AZN29440.1"/>
    <property type="molecule type" value="Genomic_DNA"/>
</dbReference>
<evidence type="ECO:0000313" key="3">
    <source>
        <dbReference type="Proteomes" id="UP000270021"/>
    </source>
</evidence>
<gene>
    <name evidence="2" type="ORF">EJO69_03280</name>
</gene>